<keyword evidence="5" id="KW-0460">Magnesium</keyword>
<dbReference type="Proteomes" id="UP000315525">
    <property type="component" value="Unassembled WGS sequence"/>
</dbReference>
<evidence type="ECO:0000256" key="6">
    <source>
        <dbReference type="RuleBase" id="RU004466"/>
    </source>
</evidence>
<comment type="similarity">
    <text evidence="2 6">Belongs to the FPP/GGPP synthase family.</text>
</comment>
<dbReference type="PANTHER" id="PTHR12001">
    <property type="entry name" value="GERANYLGERANYL PYROPHOSPHATE SYNTHASE"/>
    <property type="match status" value="1"/>
</dbReference>
<protein>
    <submittedName>
        <fullName evidence="7">Polyprenyl synthetase family protein</fullName>
    </submittedName>
</protein>
<evidence type="ECO:0000313" key="7">
    <source>
        <dbReference type="EMBL" id="TET47549.1"/>
    </source>
</evidence>
<dbReference type="AlphaFoldDB" id="A0A523UYR2"/>
<dbReference type="Pfam" id="PF00348">
    <property type="entry name" value="polyprenyl_synt"/>
    <property type="match status" value="1"/>
</dbReference>
<gene>
    <name evidence="7" type="ORF">E3J62_01105</name>
</gene>
<evidence type="ECO:0000256" key="2">
    <source>
        <dbReference type="ARBA" id="ARBA00006706"/>
    </source>
</evidence>
<dbReference type="CDD" id="cd00685">
    <property type="entry name" value="Trans_IPPS_HT"/>
    <property type="match status" value="1"/>
</dbReference>
<dbReference type="InterPro" id="IPR033749">
    <property type="entry name" value="Polyprenyl_synt_CS"/>
</dbReference>
<reference evidence="7 8" key="1">
    <citation type="submission" date="2019-03" db="EMBL/GenBank/DDBJ databases">
        <title>Metabolic potential of uncultured bacteria and archaea associated with petroleum seepage in deep-sea sediments.</title>
        <authorList>
            <person name="Dong X."/>
            <person name="Hubert C."/>
        </authorList>
    </citation>
    <scope>NUCLEOTIDE SEQUENCE [LARGE SCALE GENOMIC DNA]</scope>
    <source>
        <strain evidence="7">E44_bin18</strain>
    </source>
</reference>
<dbReference type="PANTHER" id="PTHR12001:SF69">
    <property type="entry name" value="ALL TRANS-POLYPRENYL-DIPHOSPHATE SYNTHASE PDSS1"/>
    <property type="match status" value="1"/>
</dbReference>
<comment type="caution">
    <text evidence="7">The sequence shown here is derived from an EMBL/GenBank/DDBJ whole genome shotgun (WGS) entry which is preliminary data.</text>
</comment>
<accession>A0A523UYR2</accession>
<comment type="cofactor">
    <cofactor evidence="1">
        <name>Mg(2+)</name>
        <dbReference type="ChEBI" id="CHEBI:18420"/>
    </cofactor>
</comment>
<dbReference type="GO" id="GO:0004659">
    <property type="term" value="F:prenyltransferase activity"/>
    <property type="evidence" value="ECO:0007669"/>
    <property type="project" value="InterPro"/>
</dbReference>
<dbReference type="Gene3D" id="1.10.600.10">
    <property type="entry name" value="Farnesyl Diphosphate Synthase"/>
    <property type="match status" value="1"/>
</dbReference>
<dbReference type="SUPFAM" id="SSF48576">
    <property type="entry name" value="Terpenoid synthases"/>
    <property type="match status" value="1"/>
</dbReference>
<proteinExistence type="inferred from homology"/>
<dbReference type="GO" id="GO:0008299">
    <property type="term" value="P:isoprenoid biosynthetic process"/>
    <property type="evidence" value="ECO:0007669"/>
    <property type="project" value="InterPro"/>
</dbReference>
<evidence type="ECO:0000256" key="5">
    <source>
        <dbReference type="ARBA" id="ARBA00022842"/>
    </source>
</evidence>
<evidence type="ECO:0000256" key="4">
    <source>
        <dbReference type="ARBA" id="ARBA00022723"/>
    </source>
</evidence>
<dbReference type="InterPro" id="IPR000092">
    <property type="entry name" value="Polyprenyl_synt"/>
</dbReference>
<dbReference type="SFLD" id="SFLDS00005">
    <property type="entry name" value="Isoprenoid_Synthase_Type_I"/>
    <property type="match status" value="1"/>
</dbReference>
<keyword evidence="3 6" id="KW-0808">Transferase</keyword>
<name>A0A523UYR2_UNCT6</name>
<dbReference type="PROSITE" id="PS00723">
    <property type="entry name" value="POLYPRENYL_SYNTHASE_1"/>
    <property type="match status" value="1"/>
</dbReference>
<dbReference type="EMBL" id="SOJN01000017">
    <property type="protein sequence ID" value="TET47549.1"/>
    <property type="molecule type" value="Genomic_DNA"/>
</dbReference>
<organism evidence="7 8">
    <name type="scientific">candidate division TA06 bacterium</name>
    <dbReference type="NCBI Taxonomy" id="2250710"/>
    <lineage>
        <taxon>Bacteria</taxon>
        <taxon>Bacteria division TA06</taxon>
    </lineage>
</organism>
<dbReference type="SFLD" id="SFLDG01017">
    <property type="entry name" value="Polyprenyl_Transferase_Like"/>
    <property type="match status" value="1"/>
</dbReference>
<dbReference type="GO" id="GO:0046872">
    <property type="term" value="F:metal ion binding"/>
    <property type="evidence" value="ECO:0007669"/>
    <property type="project" value="UniProtKB-KW"/>
</dbReference>
<evidence type="ECO:0000256" key="3">
    <source>
        <dbReference type="ARBA" id="ARBA00022679"/>
    </source>
</evidence>
<dbReference type="PROSITE" id="PS00444">
    <property type="entry name" value="POLYPRENYL_SYNTHASE_2"/>
    <property type="match status" value="1"/>
</dbReference>
<dbReference type="InterPro" id="IPR008949">
    <property type="entry name" value="Isoprenoid_synthase_dom_sf"/>
</dbReference>
<evidence type="ECO:0000313" key="8">
    <source>
        <dbReference type="Proteomes" id="UP000315525"/>
    </source>
</evidence>
<keyword evidence="4" id="KW-0479">Metal-binding</keyword>
<sequence>METSGSAQTATRKGPAMHTQTELECAYMPVRDELAQVEKELRKSVSKDFGTVSDALVYLLGSEGKRVRPAVLILVAKACGLNGSGRGVQMATAAELFHTATLVTDDILDAAVIRRGQKTVNQKWGTDTAVLSAQYLYLSALSISSRIKSNGDVSDYSRVILDTANSMLSGEIKDIETGKSDRLLTEQEYISMVRDKTASLFSACSRIGALLADAEPRVLKAMLVYGENLGIAFQIADDVLDITADENLLGKSLGTDLRMGRMTLPLIHHLRVSDRKTRRTFVESLASGKGELASLRFSLERSGSIDYSLNRARQYASAARKSLDILGESAYKKSLEALSRYAVQREM</sequence>
<evidence type="ECO:0000256" key="1">
    <source>
        <dbReference type="ARBA" id="ARBA00001946"/>
    </source>
</evidence>